<evidence type="ECO:0000256" key="2">
    <source>
        <dbReference type="SAM" id="Phobius"/>
    </source>
</evidence>
<proteinExistence type="predicted"/>
<name>A0A1H8W2W5_9EURY</name>
<reference evidence="4" key="1">
    <citation type="submission" date="2016-10" db="EMBL/GenBank/DDBJ databases">
        <authorList>
            <person name="Varghese N."/>
            <person name="Submissions S."/>
        </authorList>
    </citation>
    <scope>NUCLEOTIDE SEQUENCE [LARGE SCALE GENOMIC DNA]</scope>
    <source>
        <strain evidence="4">CGMCC 1.10121</strain>
    </source>
</reference>
<keyword evidence="2" id="KW-0812">Transmembrane</keyword>
<accession>A0A1H8W2W5</accession>
<feature type="region of interest" description="Disordered" evidence="1">
    <location>
        <begin position="105"/>
        <end position="134"/>
    </location>
</feature>
<keyword evidence="2" id="KW-0472">Membrane</keyword>
<evidence type="ECO:0000256" key="1">
    <source>
        <dbReference type="SAM" id="MobiDB-lite"/>
    </source>
</evidence>
<dbReference type="Proteomes" id="UP000199126">
    <property type="component" value="Unassembled WGS sequence"/>
</dbReference>
<dbReference type="OrthoDB" id="379468at2157"/>
<evidence type="ECO:0000313" key="4">
    <source>
        <dbReference type="Proteomes" id="UP000199126"/>
    </source>
</evidence>
<dbReference type="EMBL" id="FODV01000022">
    <property type="protein sequence ID" value="SEP21989.1"/>
    <property type="molecule type" value="Genomic_DNA"/>
</dbReference>
<organism evidence="3 4">
    <name type="scientific">Halogranum amylolyticum</name>
    <dbReference type="NCBI Taxonomy" id="660520"/>
    <lineage>
        <taxon>Archaea</taxon>
        <taxon>Methanobacteriati</taxon>
        <taxon>Methanobacteriota</taxon>
        <taxon>Stenosarchaea group</taxon>
        <taxon>Halobacteria</taxon>
        <taxon>Halobacteriales</taxon>
        <taxon>Haloferacaceae</taxon>
    </lineage>
</organism>
<feature type="transmembrane region" description="Helical" evidence="2">
    <location>
        <begin position="26"/>
        <end position="46"/>
    </location>
</feature>
<feature type="transmembrane region" description="Helical" evidence="2">
    <location>
        <begin position="75"/>
        <end position="98"/>
    </location>
</feature>
<sequence>MFQDTNDWRSMVAGLQSLNTRRLKHVGIVTYFGVYALIALGIRRGLNSMFQSLPQTVRPAPLLPLDVLFGLPTSVAWSLTSLGVALFTVGVVACHSLFVSLSRGDEATDTDASVDPNDETADATSTTDANDETD</sequence>
<dbReference type="RefSeq" id="WP_089827524.1">
    <property type="nucleotide sequence ID" value="NZ_FODV01000022.1"/>
</dbReference>
<gene>
    <name evidence="3" type="ORF">SAMN04487948_12265</name>
</gene>
<dbReference type="AlphaFoldDB" id="A0A1H8W2W5"/>
<evidence type="ECO:0000313" key="3">
    <source>
        <dbReference type="EMBL" id="SEP21989.1"/>
    </source>
</evidence>
<keyword evidence="2" id="KW-1133">Transmembrane helix</keyword>
<keyword evidence="4" id="KW-1185">Reference proteome</keyword>
<protein>
    <submittedName>
        <fullName evidence="3">Uncharacterized protein</fullName>
    </submittedName>
</protein>